<comment type="caution">
    <text evidence="1">The sequence shown here is derived from an EMBL/GenBank/DDBJ whole genome shotgun (WGS) entry which is preliminary data.</text>
</comment>
<keyword evidence="2" id="KW-1185">Reference proteome</keyword>
<gene>
    <name evidence="1" type="ORF">PoB_006955500</name>
</gene>
<organism evidence="1 2">
    <name type="scientific">Plakobranchus ocellatus</name>
    <dbReference type="NCBI Taxonomy" id="259542"/>
    <lineage>
        <taxon>Eukaryota</taxon>
        <taxon>Metazoa</taxon>
        <taxon>Spiralia</taxon>
        <taxon>Lophotrochozoa</taxon>
        <taxon>Mollusca</taxon>
        <taxon>Gastropoda</taxon>
        <taxon>Heterobranchia</taxon>
        <taxon>Euthyneura</taxon>
        <taxon>Panpulmonata</taxon>
        <taxon>Sacoglossa</taxon>
        <taxon>Placobranchoidea</taxon>
        <taxon>Plakobranchidae</taxon>
        <taxon>Plakobranchus</taxon>
    </lineage>
</organism>
<accession>A0AAV4DGA8</accession>
<evidence type="ECO:0000313" key="1">
    <source>
        <dbReference type="EMBL" id="GFO43050.1"/>
    </source>
</evidence>
<protein>
    <submittedName>
        <fullName evidence="1">Uncharacterized protein</fullName>
    </submittedName>
</protein>
<proteinExistence type="predicted"/>
<reference evidence="1 2" key="1">
    <citation type="journal article" date="2021" name="Elife">
        <title>Chloroplast acquisition without the gene transfer in kleptoplastic sea slugs, Plakobranchus ocellatus.</title>
        <authorList>
            <person name="Maeda T."/>
            <person name="Takahashi S."/>
            <person name="Yoshida T."/>
            <person name="Shimamura S."/>
            <person name="Takaki Y."/>
            <person name="Nagai Y."/>
            <person name="Toyoda A."/>
            <person name="Suzuki Y."/>
            <person name="Arimoto A."/>
            <person name="Ishii H."/>
            <person name="Satoh N."/>
            <person name="Nishiyama T."/>
            <person name="Hasebe M."/>
            <person name="Maruyama T."/>
            <person name="Minagawa J."/>
            <person name="Obokata J."/>
            <person name="Shigenobu S."/>
        </authorList>
    </citation>
    <scope>NUCLEOTIDE SEQUENCE [LARGE SCALE GENOMIC DNA]</scope>
</reference>
<dbReference type="AlphaFoldDB" id="A0AAV4DGA8"/>
<dbReference type="EMBL" id="BLXT01007853">
    <property type="protein sequence ID" value="GFO43050.1"/>
    <property type="molecule type" value="Genomic_DNA"/>
</dbReference>
<sequence>MHSKVERNITNDIFIPHDYCHTMNSRGETLSLLKQLFHQDFKKLNAQTISSIRPGKKVGDATVHDHKALKYLPDGTVLFKVSFDDDTRDVRKETGKGA</sequence>
<dbReference type="Proteomes" id="UP000735302">
    <property type="component" value="Unassembled WGS sequence"/>
</dbReference>
<name>A0AAV4DGA8_9GAST</name>
<evidence type="ECO:0000313" key="2">
    <source>
        <dbReference type="Proteomes" id="UP000735302"/>
    </source>
</evidence>